<dbReference type="Proteomes" id="UP000541810">
    <property type="component" value="Unassembled WGS sequence"/>
</dbReference>
<dbReference type="NCBIfam" id="TIGR03570">
    <property type="entry name" value="NeuD_NnaD"/>
    <property type="match status" value="1"/>
</dbReference>
<gene>
    <name evidence="4" type="ORF">HNQ40_002652</name>
</gene>
<dbReference type="Pfam" id="PF00132">
    <property type="entry name" value="Hexapep"/>
    <property type="match status" value="1"/>
</dbReference>
<evidence type="ECO:0000256" key="1">
    <source>
        <dbReference type="ARBA" id="ARBA00007274"/>
    </source>
</evidence>
<sequence>MIQSANPTPPLVIVGAGDHGTVVADTAQVAGRQVLGHLDDDPSIPNLLAPDDPRLADAQFIVAIGDNATRLAILKRLRAEGRTFTNVIHPSAVISPGATLGESVYVGPLAVVNTHATLGDAVIINSGAVVEHHCTVGPAVHLAPKAALAGRVTVHERTLVGVGAKILPGVTLGQHCIVGAGAVAVTDIPDHTTAIGIPARPC</sequence>
<dbReference type="RefSeq" id="WP_184678340.1">
    <property type="nucleotide sequence ID" value="NZ_JACHGY010000001.1"/>
</dbReference>
<dbReference type="PANTHER" id="PTHR43300:SF7">
    <property type="entry name" value="UDP-N-ACETYLBACILLOSAMINE N-ACETYLTRANSFERASE"/>
    <property type="match status" value="1"/>
</dbReference>
<accession>A0A7X0LLP4</accession>
<keyword evidence="4" id="KW-0012">Acyltransferase</keyword>
<evidence type="ECO:0000313" key="5">
    <source>
        <dbReference type="Proteomes" id="UP000541810"/>
    </source>
</evidence>
<proteinExistence type="inferred from homology"/>
<dbReference type="Gene3D" id="2.160.10.10">
    <property type="entry name" value="Hexapeptide repeat proteins"/>
    <property type="match status" value="2"/>
</dbReference>
<dbReference type="Gene3D" id="3.40.50.20">
    <property type="match status" value="1"/>
</dbReference>
<feature type="binding site" evidence="2">
    <location>
        <position position="141"/>
    </location>
    <ligand>
        <name>acetyl-CoA</name>
        <dbReference type="ChEBI" id="CHEBI:57288"/>
    </ligand>
</feature>
<evidence type="ECO:0000259" key="3">
    <source>
        <dbReference type="Pfam" id="PF17836"/>
    </source>
</evidence>
<dbReference type="Pfam" id="PF17836">
    <property type="entry name" value="PglD_N"/>
    <property type="match status" value="1"/>
</dbReference>
<feature type="binding site" evidence="2">
    <location>
        <begin position="39"/>
        <end position="40"/>
    </location>
    <ligand>
        <name>substrate</name>
    </ligand>
</feature>
<keyword evidence="4" id="KW-0808">Transferase</keyword>
<dbReference type="SUPFAM" id="SSF51161">
    <property type="entry name" value="Trimeric LpxA-like enzymes"/>
    <property type="match status" value="1"/>
</dbReference>
<dbReference type="AlphaFoldDB" id="A0A7X0LLP4"/>
<dbReference type="CDD" id="cd03360">
    <property type="entry name" value="LbH_AT_putative"/>
    <property type="match status" value="1"/>
</dbReference>
<organism evidence="4 5">
    <name type="scientific">Algisphaera agarilytica</name>
    <dbReference type="NCBI Taxonomy" id="1385975"/>
    <lineage>
        <taxon>Bacteria</taxon>
        <taxon>Pseudomonadati</taxon>
        <taxon>Planctomycetota</taxon>
        <taxon>Phycisphaerae</taxon>
        <taxon>Phycisphaerales</taxon>
        <taxon>Phycisphaeraceae</taxon>
        <taxon>Algisphaera</taxon>
    </lineage>
</organism>
<feature type="domain" description="PglD N-terminal" evidence="3">
    <location>
        <begin position="11"/>
        <end position="77"/>
    </location>
</feature>
<comment type="similarity">
    <text evidence="1">Belongs to the transferase hexapeptide repeat family.</text>
</comment>
<protein>
    <submittedName>
        <fullName evidence="4">Sugar O-acyltransferase (Sialic acid O-acetyltransferase NeuD family)</fullName>
    </submittedName>
</protein>
<dbReference type="PANTHER" id="PTHR43300">
    <property type="entry name" value="ACETYLTRANSFERASE"/>
    <property type="match status" value="1"/>
</dbReference>
<reference evidence="4 5" key="1">
    <citation type="submission" date="2020-08" db="EMBL/GenBank/DDBJ databases">
        <title>Genomic Encyclopedia of Type Strains, Phase IV (KMG-IV): sequencing the most valuable type-strain genomes for metagenomic binning, comparative biology and taxonomic classification.</title>
        <authorList>
            <person name="Goeker M."/>
        </authorList>
    </citation>
    <scope>NUCLEOTIDE SEQUENCE [LARGE SCALE GENOMIC DNA]</scope>
    <source>
        <strain evidence="4 5">DSM 103725</strain>
    </source>
</reference>
<dbReference type="InterPro" id="IPR041561">
    <property type="entry name" value="PglD_N"/>
</dbReference>
<dbReference type="EMBL" id="JACHGY010000001">
    <property type="protein sequence ID" value="MBB6430846.1"/>
    <property type="molecule type" value="Genomic_DNA"/>
</dbReference>
<comment type="caution">
    <text evidence="4">The sequence shown here is derived from an EMBL/GenBank/DDBJ whole genome shotgun (WGS) entry which is preliminary data.</text>
</comment>
<evidence type="ECO:0000256" key="2">
    <source>
        <dbReference type="PIRSR" id="PIRSR620019-2"/>
    </source>
</evidence>
<dbReference type="InterPro" id="IPR001451">
    <property type="entry name" value="Hexapep"/>
</dbReference>
<dbReference type="InterPro" id="IPR020019">
    <property type="entry name" value="AcTrfase_PglD-like"/>
</dbReference>
<feature type="binding site" evidence="2">
    <location>
        <position position="65"/>
    </location>
    <ligand>
        <name>substrate</name>
    </ligand>
</feature>
<name>A0A7X0LLP4_9BACT</name>
<keyword evidence="5" id="KW-1185">Reference proteome</keyword>
<dbReference type="GO" id="GO:0016746">
    <property type="term" value="F:acyltransferase activity"/>
    <property type="evidence" value="ECO:0007669"/>
    <property type="project" value="UniProtKB-KW"/>
</dbReference>
<evidence type="ECO:0000313" key="4">
    <source>
        <dbReference type="EMBL" id="MBB6430846.1"/>
    </source>
</evidence>
<dbReference type="InterPro" id="IPR011004">
    <property type="entry name" value="Trimer_LpxA-like_sf"/>
</dbReference>
<dbReference type="InterPro" id="IPR050179">
    <property type="entry name" value="Trans_hexapeptide_repeat"/>
</dbReference>